<comment type="subunit">
    <text evidence="9">Homodimer.</text>
</comment>
<dbReference type="PROSITE" id="PS01076">
    <property type="entry name" value="ACETATE_KINASE_2"/>
    <property type="match status" value="1"/>
</dbReference>
<dbReference type="HOGENOM" id="CLU_020352_0_0_5"/>
<dbReference type="PANTHER" id="PTHR21060:SF21">
    <property type="entry name" value="ACETATE KINASE"/>
    <property type="match status" value="1"/>
</dbReference>
<dbReference type="GO" id="GO:0006085">
    <property type="term" value="P:acetyl-CoA biosynthetic process"/>
    <property type="evidence" value="ECO:0007669"/>
    <property type="project" value="UniProtKB-UniRule"/>
</dbReference>
<dbReference type="GO" id="GO:0005524">
    <property type="term" value="F:ATP binding"/>
    <property type="evidence" value="ECO:0007669"/>
    <property type="project" value="UniProtKB-KW"/>
</dbReference>
<dbReference type="eggNOG" id="COG0282">
    <property type="taxonomic scope" value="Bacteria"/>
</dbReference>
<dbReference type="EMBL" id="CP004372">
    <property type="protein sequence ID" value="AHM05478.1"/>
    <property type="molecule type" value="Genomic_DNA"/>
</dbReference>
<feature type="binding site" evidence="9">
    <location>
        <position position="87"/>
    </location>
    <ligand>
        <name>substrate</name>
    </ligand>
</feature>
<feature type="binding site" evidence="9">
    <location>
        <begin position="202"/>
        <end position="206"/>
    </location>
    <ligand>
        <name>ATP</name>
        <dbReference type="ChEBI" id="CHEBI:30616"/>
    </ligand>
</feature>
<dbReference type="UniPathway" id="UPA00340">
    <property type="reaction ID" value="UER00458"/>
</dbReference>
<feature type="site" description="Transition state stabilizer" evidence="9">
    <location>
        <position position="235"/>
    </location>
</feature>
<dbReference type="InterPro" id="IPR004372">
    <property type="entry name" value="Ac/propionate_kinase"/>
</dbReference>
<dbReference type="GO" id="GO:0006083">
    <property type="term" value="P:acetate metabolic process"/>
    <property type="evidence" value="ECO:0007669"/>
    <property type="project" value="TreeGrafter"/>
</dbReference>
<gene>
    <name evidence="9" type="primary">ackA</name>
    <name evidence="11" type="ORF">roselon_03215</name>
</gene>
<evidence type="ECO:0000256" key="1">
    <source>
        <dbReference type="ARBA" id="ARBA00008748"/>
    </source>
</evidence>
<reference evidence="11 12" key="1">
    <citation type="submission" date="2013-03" db="EMBL/GenBank/DDBJ databases">
        <authorList>
            <person name="Fiebig A."/>
            <person name="Goeker M."/>
            <person name="Klenk H.-P.P."/>
        </authorList>
    </citation>
    <scope>NUCLEOTIDE SEQUENCE [LARGE SCALE GENOMIC DNA]</scope>
    <source>
        <strain evidence="12">DSM 19469</strain>
    </source>
</reference>
<dbReference type="AlphaFoldDB" id="W8RW18"/>
<keyword evidence="12" id="KW-1185">Reference proteome</keyword>
<dbReference type="GO" id="GO:0008776">
    <property type="term" value="F:acetate kinase activity"/>
    <property type="evidence" value="ECO:0007669"/>
    <property type="project" value="UniProtKB-UniRule"/>
</dbReference>
<dbReference type="GO" id="GO:0005829">
    <property type="term" value="C:cytosol"/>
    <property type="evidence" value="ECO:0007669"/>
    <property type="project" value="TreeGrafter"/>
</dbReference>
<evidence type="ECO:0000256" key="4">
    <source>
        <dbReference type="ARBA" id="ARBA00022723"/>
    </source>
</evidence>
<dbReference type="InterPro" id="IPR000890">
    <property type="entry name" value="Aliphatic_acid_kin_short-chain"/>
</dbReference>
<dbReference type="PATRIC" id="fig|1294273.3.peg.3175"/>
<feature type="binding site" evidence="9">
    <location>
        <position position="9"/>
    </location>
    <ligand>
        <name>Mg(2+)</name>
        <dbReference type="ChEBI" id="CHEBI:18420"/>
    </ligand>
</feature>
<feature type="binding site" evidence="9">
    <location>
        <begin position="276"/>
        <end position="278"/>
    </location>
    <ligand>
        <name>ATP</name>
        <dbReference type="ChEBI" id="CHEBI:30616"/>
    </ligand>
</feature>
<comment type="caution">
    <text evidence="9">Lacks conserved residue(s) required for the propagation of feature annotation.</text>
</comment>
<organism evidence="11 12">
    <name type="scientific">Roseicyclus elongatus DSM 19469</name>
    <dbReference type="NCBI Taxonomy" id="1294273"/>
    <lineage>
        <taxon>Bacteria</taxon>
        <taxon>Pseudomonadati</taxon>
        <taxon>Pseudomonadota</taxon>
        <taxon>Alphaproteobacteria</taxon>
        <taxon>Rhodobacterales</taxon>
        <taxon>Roseobacteraceae</taxon>
        <taxon>Roseicyclus</taxon>
    </lineage>
</organism>
<dbReference type="HAMAP" id="MF_00020">
    <property type="entry name" value="Acetate_kinase"/>
    <property type="match status" value="1"/>
</dbReference>
<keyword evidence="5 9" id="KW-0547">Nucleotide-binding</keyword>
<evidence type="ECO:0000256" key="2">
    <source>
        <dbReference type="ARBA" id="ARBA00022490"/>
    </source>
</evidence>
<comment type="pathway">
    <text evidence="9">Metabolic intermediate biosynthesis; acetyl-CoA biosynthesis; acetyl-CoA from acetate: step 1/2.</text>
</comment>
<evidence type="ECO:0000313" key="12">
    <source>
        <dbReference type="Proteomes" id="UP000019593"/>
    </source>
</evidence>
<feature type="active site" description="Proton donor/acceptor" evidence="9">
    <location>
        <position position="144"/>
    </location>
</feature>
<comment type="catalytic activity">
    <reaction evidence="9">
        <text>acetate + ATP = acetyl phosphate + ADP</text>
        <dbReference type="Rhea" id="RHEA:11352"/>
        <dbReference type="ChEBI" id="CHEBI:22191"/>
        <dbReference type="ChEBI" id="CHEBI:30089"/>
        <dbReference type="ChEBI" id="CHEBI:30616"/>
        <dbReference type="ChEBI" id="CHEBI:456216"/>
        <dbReference type="EC" id="2.7.2.1"/>
    </reaction>
</comment>
<feature type="binding site" evidence="9">
    <location>
        <position position="16"/>
    </location>
    <ligand>
        <name>ATP</name>
        <dbReference type="ChEBI" id="CHEBI:30616"/>
    </ligand>
</feature>
<comment type="cofactor">
    <cofactor evidence="9">
        <name>Mg(2+)</name>
        <dbReference type="ChEBI" id="CHEBI:18420"/>
    </cofactor>
    <cofactor evidence="9">
        <name>Mn(2+)</name>
        <dbReference type="ChEBI" id="CHEBI:29035"/>
    </cofactor>
    <text evidence="9">Mg(2+). Can also accept Mn(2+).</text>
</comment>
<sequence length="341" mass="36917">MNRAILTLNAGSSSIKFGLYHAADDPVEEARGQVDGIGPEAALVLSDDGGRTRTAVDAPDHGAALAAIIAALRPRLAGDEIAGVGHRVVHGGPYLDGPRHIDDDLITYLDTLSPLAPLHQPHNLAGIAAARRAFPGAPQIACFDTAFHRGHPWVNDTFALPRRFHDDGVRRYGFHGLSYDYITSLLRHDFNNISQGNVIIAHLGNGSSLCATRDGVSIDSTMGFSALDGMPMGTRSGQLDPGVMLYLMQSGMAAEALTTLLYKESGLKGLSGISHDMRTLRPRRTRARHRPWPITPPACRARSARWRPRSADWTGWFLPAGSARTPRPCGPWRLKSSGFWV</sequence>
<dbReference type="SUPFAM" id="SSF53067">
    <property type="entry name" value="Actin-like ATPase domain"/>
    <property type="match status" value="2"/>
</dbReference>
<keyword evidence="7 9" id="KW-0067">ATP-binding</keyword>
<feature type="site" description="Transition state stabilizer" evidence="9">
    <location>
        <position position="175"/>
    </location>
</feature>
<keyword evidence="4 9" id="KW-0479">Metal-binding</keyword>
<dbReference type="PRINTS" id="PR00471">
    <property type="entry name" value="ACETATEKNASE"/>
</dbReference>
<evidence type="ECO:0000313" key="11">
    <source>
        <dbReference type="EMBL" id="AHM05478.1"/>
    </source>
</evidence>
<dbReference type="EC" id="2.7.2.1" evidence="9"/>
<evidence type="ECO:0000256" key="10">
    <source>
        <dbReference type="RuleBase" id="RU003835"/>
    </source>
</evidence>
<dbReference type="Proteomes" id="UP000019593">
    <property type="component" value="Chromosome"/>
</dbReference>
<proteinExistence type="inferred from homology"/>
<dbReference type="KEGG" id="red:roselon_03215"/>
<keyword evidence="2 9" id="KW-0963">Cytoplasm</keyword>
<evidence type="ECO:0000256" key="7">
    <source>
        <dbReference type="ARBA" id="ARBA00022840"/>
    </source>
</evidence>
<dbReference type="STRING" id="1294273.roselon_03215"/>
<comment type="similarity">
    <text evidence="1 9 10">Belongs to the acetokinase family.</text>
</comment>
<dbReference type="GO" id="GO:0000287">
    <property type="term" value="F:magnesium ion binding"/>
    <property type="evidence" value="ECO:0007669"/>
    <property type="project" value="UniProtKB-UniRule"/>
</dbReference>
<accession>W8RW18</accession>
<evidence type="ECO:0000256" key="3">
    <source>
        <dbReference type="ARBA" id="ARBA00022679"/>
    </source>
</evidence>
<dbReference type="Gene3D" id="3.30.420.40">
    <property type="match status" value="2"/>
</dbReference>
<dbReference type="Pfam" id="PF00871">
    <property type="entry name" value="Acetate_kinase"/>
    <property type="match status" value="1"/>
</dbReference>
<evidence type="ECO:0000256" key="5">
    <source>
        <dbReference type="ARBA" id="ARBA00022741"/>
    </source>
</evidence>
<protein>
    <recommendedName>
        <fullName evidence="9">Acetate kinase</fullName>
        <ecNumber evidence="9">2.7.2.1</ecNumber>
    </recommendedName>
    <alternativeName>
        <fullName evidence="9">Acetokinase</fullName>
    </alternativeName>
</protein>
<keyword evidence="3 9" id="KW-0808">Transferase</keyword>
<keyword evidence="8 9" id="KW-0460">Magnesium</keyword>
<name>W8RW18_9RHOB</name>
<comment type="function">
    <text evidence="9">Catalyzes the formation of acetyl phosphate from acetate and ATP. Can also catalyze the reverse reaction.</text>
</comment>
<evidence type="ECO:0000256" key="9">
    <source>
        <dbReference type="HAMAP-Rule" id="MF_00020"/>
    </source>
</evidence>
<dbReference type="InterPro" id="IPR023865">
    <property type="entry name" value="Aliphatic_acid_kinase_CS"/>
</dbReference>
<dbReference type="PANTHER" id="PTHR21060">
    <property type="entry name" value="ACETATE KINASE"/>
    <property type="match status" value="1"/>
</dbReference>
<evidence type="ECO:0000256" key="8">
    <source>
        <dbReference type="ARBA" id="ARBA00022842"/>
    </source>
</evidence>
<comment type="subcellular location">
    <subcellularLocation>
        <location evidence="9">Cytoplasm</location>
    </subcellularLocation>
</comment>
<dbReference type="PROSITE" id="PS01075">
    <property type="entry name" value="ACETATE_KINASE_1"/>
    <property type="match status" value="1"/>
</dbReference>
<keyword evidence="6 9" id="KW-0418">Kinase</keyword>
<evidence type="ECO:0000256" key="6">
    <source>
        <dbReference type="ARBA" id="ARBA00022777"/>
    </source>
</evidence>
<dbReference type="InterPro" id="IPR043129">
    <property type="entry name" value="ATPase_NBD"/>
</dbReference>